<keyword evidence="1" id="KW-1133">Transmembrane helix</keyword>
<dbReference type="AlphaFoldDB" id="A0A6G6WGK5"/>
<evidence type="ECO:0000256" key="1">
    <source>
        <dbReference type="SAM" id="Phobius"/>
    </source>
</evidence>
<evidence type="ECO:0000313" key="3">
    <source>
        <dbReference type="Proteomes" id="UP000502996"/>
    </source>
</evidence>
<protein>
    <submittedName>
        <fullName evidence="2">Uncharacterized protein</fullName>
    </submittedName>
</protein>
<dbReference type="Proteomes" id="UP000502996">
    <property type="component" value="Chromosome"/>
</dbReference>
<feature type="transmembrane region" description="Helical" evidence="1">
    <location>
        <begin position="40"/>
        <end position="63"/>
    </location>
</feature>
<keyword evidence="1" id="KW-0472">Membrane</keyword>
<feature type="transmembrane region" description="Helical" evidence="1">
    <location>
        <begin position="424"/>
        <end position="443"/>
    </location>
</feature>
<feature type="transmembrane region" description="Helical" evidence="1">
    <location>
        <begin position="450"/>
        <end position="466"/>
    </location>
</feature>
<feature type="transmembrane region" description="Helical" evidence="1">
    <location>
        <begin position="393"/>
        <end position="412"/>
    </location>
</feature>
<feature type="transmembrane region" description="Helical" evidence="1">
    <location>
        <begin position="84"/>
        <end position="104"/>
    </location>
</feature>
<feature type="transmembrane region" description="Helical" evidence="1">
    <location>
        <begin position="279"/>
        <end position="298"/>
    </location>
</feature>
<keyword evidence="3" id="KW-1185">Reference proteome</keyword>
<sequence length="585" mass="60920">MTAAVALVRAVAAALAEVVRLVLVDPVRGGRLRPDRWPPGLAAIVSLAGASFVAAAALVLTGPTLRRQSDLVSGLSGDLVYPRWTTPVFLALVVVTLALLHAASLHLSPWLRLGVLLFVVLAVLASALDTYDDNRPAALVSASGALLLVLLTAARWRAAFRWWEFVVSLVVIGATLGVATRLVGDRAQPFGFDPTPTSLVQMAQLVSSLSVPFTFVAGLAFAQLAVLLTRQVGAVVDERVGPTPLLGVVVGVVAVVQVVLVVLHLRVPTGSGSSHVAELGAAGLLLVLALALGVGVVLRSARAETGVLDRLDDAVATLAFPVAAALSASVLAALVLTRVDTQIARFTGGERLYLDDAADALFKSATVAWTRVLIALGLLAWALWQRHRRPLPATFAAAIGTVILVTAVGRASDRAVDLPWTSEALTDVAGVLWLVVLLALAATRRLDRRRLVAVGTALGLSLAYSVRSTFDAPFVTVLGLGASAAVFLGVVWATLTDADEANGDSERYPRPARVLFFLANALLAMSTLAFLAVADTEGLGIDVSAFGTLGDDFLGTGLLLTAYAALAWEVLSPRAEPIPPRSPAS</sequence>
<feature type="transmembrane region" description="Helical" evidence="1">
    <location>
        <begin position="245"/>
        <end position="267"/>
    </location>
</feature>
<feature type="transmembrane region" description="Helical" evidence="1">
    <location>
        <begin position="110"/>
        <end position="128"/>
    </location>
</feature>
<dbReference type="KEGG" id="nano:G5V58_17680"/>
<feature type="transmembrane region" description="Helical" evidence="1">
    <location>
        <begin position="205"/>
        <end position="225"/>
    </location>
</feature>
<reference evidence="2 3" key="1">
    <citation type="submission" date="2020-02" db="EMBL/GenBank/DDBJ databases">
        <title>Full genome sequence of Nocardioides sp. R-3366.</title>
        <authorList>
            <person name="Im W.-T."/>
        </authorList>
    </citation>
    <scope>NUCLEOTIDE SEQUENCE [LARGE SCALE GENOMIC DNA]</scope>
    <source>
        <strain evidence="2 3">R-3366</strain>
    </source>
</reference>
<keyword evidence="1" id="KW-0812">Transmembrane</keyword>
<feature type="transmembrane region" description="Helical" evidence="1">
    <location>
        <begin position="553"/>
        <end position="571"/>
    </location>
</feature>
<gene>
    <name evidence="2" type="ORF">G5V58_17680</name>
</gene>
<feature type="transmembrane region" description="Helical" evidence="1">
    <location>
        <begin position="162"/>
        <end position="184"/>
    </location>
</feature>
<proteinExistence type="predicted"/>
<dbReference type="EMBL" id="CP049257">
    <property type="protein sequence ID" value="QIG44364.1"/>
    <property type="molecule type" value="Genomic_DNA"/>
</dbReference>
<feature type="transmembrane region" description="Helical" evidence="1">
    <location>
        <begin position="514"/>
        <end position="533"/>
    </location>
</feature>
<feature type="transmembrane region" description="Helical" evidence="1">
    <location>
        <begin position="472"/>
        <end position="493"/>
    </location>
</feature>
<accession>A0A6G6WGK5</accession>
<name>A0A6G6WGK5_9ACTN</name>
<feature type="transmembrane region" description="Helical" evidence="1">
    <location>
        <begin position="137"/>
        <end position="156"/>
    </location>
</feature>
<feature type="transmembrane region" description="Helical" evidence="1">
    <location>
        <begin position="318"/>
        <end position="336"/>
    </location>
</feature>
<organism evidence="2 3">
    <name type="scientific">Nocardioides anomalus</name>
    <dbReference type="NCBI Taxonomy" id="2712223"/>
    <lineage>
        <taxon>Bacteria</taxon>
        <taxon>Bacillati</taxon>
        <taxon>Actinomycetota</taxon>
        <taxon>Actinomycetes</taxon>
        <taxon>Propionibacteriales</taxon>
        <taxon>Nocardioidaceae</taxon>
        <taxon>Nocardioides</taxon>
    </lineage>
</organism>
<evidence type="ECO:0000313" key="2">
    <source>
        <dbReference type="EMBL" id="QIG44364.1"/>
    </source>
</evidence>
<dbReference type="RefSeq" id="WP_165235641.1">
    <property type="nucleotide sequence ID" value="NZ_CP049257.1"/>
</dbReference>